<evidence type="ECO:0000256" key="3">
    <source>
        <dbReference type="ARBA" id="ARBA00022801"/>
    </source>
</evidence>
<dbReference type="InterPro" id="IPR050738">
    <property type="entry name" value="Sulfatase"/>
</dbReference>
<dbReference type="Proteomes" id="UP001304300">
    <property type="component" value="Chromosome"/>
</dbReference>
<organism evidence="6 7">
    <name type="scientific">Rubellicoccus peritrichatus</name>
    <dbReference type="NCBI Taxonomy" id="3080537"/>
    <lineage>
        <taxon>Bacteria</taxon>
        <taxon>Pseudomonadati</taxon>
        <taxon>Verrucomicrobiota</taxon>
        <taxon>Opitutia</taxon>
        <taxon>Puniceicoccales</taxon>
        <taxon>Cerasicoccaceae</taxon>
        <taxon>Rubellicoccus</taxon>
    </lineage>
</organism>
<gene>
    <name evidence="6" type="ORF">RZN69_13315</name>
</gene>
<comment type="similarity">
    <text evidence="1">Belongs to the sulfatase family.</text>
</comment>
<dbReference type="Gene3D" id="3.40.720.10">
    <property type="entry name" value="Alkaline Phosphatase, subunit A"/>
    <property type="match status" value="1"/>
</dbReference>
<dbReference type="PROSITE" id="PS00523">
    <property type="entry name" value="SULFATASE_1"/>
    <property type="match status" value="1"/>
</dbReference>
<dbReference type="GO" id="GO:0004065">
    <property type="term" value="F:arylsulfatase activity"/>
    <property type="evidence" value="ECO:0007669"/>
    <property type="project" value="TreeGrafter"/>
</dbReference>
<keyword evidence="7" id="KW-1185">Reference proteome</keyword>
<dbReference type="InterPro" id="IPR024607">
    <property type="entry name" value="Sulfatase_CS"/>
</dbReference>
<dbReference type="InterPro" id="IPR000917">
    <property type="entry name" value="Sulfatase_N"/>
</dbReference>
<reference evidence="6 7" key="1">
    <citation type="submission" date="2023-10" db="EMBL/GenBank/DDBJ databases">
        <title>Rubellicoccus peritrichatus gen. nov., sp. nov., isolated from an algae of coral reef tank.</title>
        <authorList>
            <person name="Luo J."/>
        </authorList>
    </citation>
    <scope>NUCLEOTIDE SEQUENCE [LARGE SCALE GENOMIC DNA]</scope>
    <source>
        <strain evidence="6 7">CR14</strain>
    </source>
</reference>
<sequence length="606" mass="68725">MPAGSSQKPNVLLILTDDQGYGDYSCTGNPWLRTPNLDKLYSESVRLHDFHLDPMCAPSRAALLTGKYSAKAGVWSTLSGRYFLNRDIPTMADHFKTAGYRTGMFGKWHMGDSDRYLPHDRGFDEALYHGGGVIGEIPDYWDNDYFNSTLMRNGNSEVFTDKYCTDIWFDETISFIERHTTASPDKPFFCYLSTNAPHWPHDVHENYSNYYLEQGLPESRAKFYGMIANIDENFGRLNTYLKSKDLDQNTILLFMGDNGTDAGASVDSAGHMTSGFNAGMRGKKCWAYDGGHRNLCIIRWPNGGLAQGPSQDVDRLTAHIDLLPTLLDLCNITSSDQSSDETESLLDGWSLADLLRGDDSAYYAGRTLVVHNQQKDNPVKFKDYEVLTEDWRLAQSSEWGEGTLELTDKRNDPGQRHNLLESHGDIANELKRSYEEWWSEISKGFNQSWPFYLGLNSEIVTMTAHAWHSITRRDGIYAQSHCRTGEIHNGYLLIEIEQKSRFEFRLRRWPKEIDTPIRSGVTGRSGVPYVSDFEPGLALKIHTAKFHVESHPSGNLVVDESVAVGEQMCYAAFQVHLDTGLYRILTTFIDDENNERGAYYLDVMPV</sequence>
<keyword evidence="2" id="KW-0479">Metal-binding</keyword>
<keyword evidence="3" id="KW-0378">Hydrolase</keyword>
<protein>
    <submittedName>
        <fullName evidence="6">Arylsulfatase</fullName>
    </submittedName>
</protein>
<dbReference type="PANTHER" id="PTHR42693:SF53">
    <property type="entry name" value="ENDO-4-O-SULFATASE"/>
    <property type="match status" value="1"/>
</dbReference>
<dbReference type="RefSeq" id="WP_317831552.1">
    <property type="nucleotide sequence ID" value="NZ_CP136920.1"/>
</dbReference>
<evidence type="ECO:0000256" key="2">
    <source>
        <dbReference type="ARBA" id="ARBA00022723"/>
    </source>
</evidence>
<dbReference type="PANTHER" id="PTHR42693">
    <property type="entry name" value="ARYLSULFATASE FAMILY MEMBER"/>
    <property type="match status" value="1"/>
</dbReference>
<dbReference type="InterPro" id="IPR017850">
    <property type="entry name" value="Alkaline_phosphatase_core_sf"/>
</dbReference>
<dbReference type="EMBL" id="CP136920">
    <property type="protein sequence ID" value="WOO39597.1"/>
    <property type="molecule type" value="Genomic_DNA"/>
</dbReference>
<evidence type="ECO:0000256" key="4">
    <source>
        <dbReference type="ARBA" id="ARBA00022837"/>
    </source>
</evidence>
<dbReference type="Pfam" id="PF00884">
    <property type="entry name" value="Sulfatase"/>
    <property type="match status" value="1"/>
</dbReference>
<proteinExistence type="inferred from homology"/>
<dbReference type="CDD" id="cd16146">
    <property type="entry name" value="ARS_like"/>
    <property type="match status" value="1"/>
</dbReference>
<accession>A0AAQ3L6K9</accession>
<dbReference type="AlphaFoldDB" id="A0AAQ3L6K9"/>
<evidence type="ECO:0000313" key="6">
    <source>
        <dbReference type="EMBL" id="WOO39597.1"/>
    </source>
</evidence>
<dbReference type="GO" id="GO:0046872">
    <property type="term" value="F:metal ion binding"/>
    <property type="evidence" value="ECO:0007669"/>
    <property type="project" value="UniProtKB-KW"/>
</dbReference>
<dbReference type="KEGG" id="puo:RZN69_13315"/>
<dbReference type="SUPFAM" id="SSF53649">
    <property type="entry name" value="Alkaline phosphatase-like"/>
    <property type="match status" value="1"/>
</dbReference>
<evidence type="ECO:0000259" key="5">
    <source>
        <dbReference type="Pfam" id="PF00884"/>
    </source>
</evidence>
<name>A0AAQ3L6K9_9BACT</name>
<evidence type="ECO:0000256" key="1">
    <source>
        <dbReference type="ARBA" id="ARBA00008779"/>
    </source>
</evidence>
<keyword evidence="4" id="KW-0106">Calcium</keyword>
<evidence type="ECO:0000313" key="7">
    <source>
        <dbReference type="Proteomes" id="UP001304300"/>
    </source>
</evidence>
<feature type="domain" description="Sulfatase N-terminal" evidence="5">
    <location>
        <begin position="9"/>
        <end position="331"/>
    </location>
</feature>